<comment type="caution">
    <text evidence="1">The sequence shown here is derived from an EMBL/GenBank/DDBJ whole genome shotgun (WGS) entry which is preliminary data.</text>
</comment>
<dbReference type="RefSeq" id="WP_120107257.1">
    <property type="nucleotide sequence ID" value="NZ_QXQB01000001.1"/>
</dbReference>
<reference evidence="1 2" key="1">
    <citation type="submission" date="2018-09" db="EMBL/GenBank/DDBJ databases">
        <title>Paenibacillus aracenensis nov. sp. isolated from a cave in southern Spain.</title>
        <authorList>
            <person name="Jurado V."/>
            <person name="Gutierrez-Patricio S."/>
            <person name="Gonzalez-Pimentel J.L."/>
            <person name="Miller A.Z."/>
            <person name="Laiz L."/>
            <person name="Saiz-Jimenez C."/>
        </authorList>
    </citation>
    <scope>NUCLEOTIDE SEQUENCE [LARGE SCALE GENOMIC DNA]</scope>
    <source>
        <strain evidence="1 2">JCM 19203</strain>
    </source>
</reference>
<keyword evidence="2" id="KW-1185">Reference proteome</keyword>
<name>A0A3A6Q0N7_9BACL</name>
<evidence type="ECO:0000313" key="1">
    <source>
        <dbReference type="EMBL" id="RJX41093.1"/>
    </source>
</evidence>
<dbReference type="OrthoDB" id="2653767at2"/>
<protein>
    <submittedName>
        <fullName evidence="1">Uncharacterized protein</fullName>
    </submittedName>
</protein>
<dbReference type="Proteomes" id="UP000267798">
    <property type="component" value="Unassembled WGS sequence"/>
</dbReference>
<accession>A0A3A6Q0N7</accession>
<gene>
    <name evidence="1" type="ORF">D3P09_03545</name>
</gene>
<organism evidence="1 2">
    <name type="scientific">Paenibacillus pinisoli</name>
    <dbReference type="NCBI Taxonomy" id="1276110"/>
    <lineage>
        <taxon>Bacteria</taxon>
        <taxon>Bacillati</taxon>
        <taxon>Bacillota</taxon>
        <taxon>Bacilli</taxon>
        <taxon>Bacillales</taxon>
        <taxon>Paenibacillaceae</taxon>
        <taxon>Paenibacillus</taxon>
    </lineage>
</organism>
<dbReference type="EMBL" id="QXQB01000001">
    <property type="protein sequence ID" value="RJX41093.1"/>
    <property type="molecule type" value="Genomic_DNA"/>
</dbReference>
<sequence>MLSLERHRVIADRAGGEAASSIHELIAEIERLRGLIVLPDVSALIGAKEVADILNINPKNMHHARKTRFFPEPYTHIGKRPMWLAEAIQEYIEKKEAWRSKPGNNS</sequence>
<dbReference type="AlphaFoldDB" id="A0A3A6Q0N7"/>
<proteinExistence type="predicted"/>
<evidence type="ECO:0000313" key="2">
    <source>
        <dbReference type="Proteomes" id="UP000267798"/>
    </source>
</evidence>